<evidence type="ECO:0000313" key="1">
    <source>
        <dbReference type="EMBL" id="CAD5218535.1"/>
    </source>
</evidence>
<dbReference type="Proteomes" id="UP000783686">
    <property type="component" value="Unassembled WGS sequence"/>
</dbReference>
<organism evidence="1 2">
    <name type="scientific">Bursaphelenchus okinawaensis</name>
    <dbReference type="NCBI Taxonomy" id="465554"/>
    <lineage>
        <taxon>Eukaryota</taxon>
        <taxon>Metazoa</taxon>
        <taxon>Ecdysozoa</taxon>
        <taxon>Nematoda</taxon>
        <taxon>Chromadorea</taxon>
        <taxon>Rhabditida</taxon>
        <taxon>Tylenchina</taxon>
        <taxon>Tylenchomorpha</taxon>
        <taxon>Aphelenchoidea</taxon>
        <taxon>Aphelenchoididae</taxon>
        <taxon>Bursaphelenchus</taxon>
    </lineage>
</organism>
<comment type="caution">
    <text evidence="1">The sequence shown here is derived from an EMBL/GenBank/DDBJ whole genome shotgun (WGS) entry which is preliminary data.</text>
</comment>
<sequence length="162" mass="18757">MVDRRNLEPRLKLFHLRSCLEGEAQASLSDLAEIIQYKIHEKGPTALYKRWARLHQLYAQLTFFGNRTDSTLLAQVLKEKFPRFILQKMYKNAKKVLQGSEMLAAIGETLRQEAIVEKLYQDNHSEHRKGSYQKSPTIRSRCTLTSTMAKTRRNAAFAMKGI</sequence>
<name>A0A811KT82_9BILA</name>
<dbReference type="AlphaFoldDB" id="A0A811KT82"/>
<accession>A0A811KT82</accession>
<keyword evidence="2" id="KW-1185">Reference proteome</keyword>
<proteinExistence type="predicted"/>
<dbReference type="Proteomes" id="UP000614601">
    <property type="component" value="Unassembled WGS sequence"/>
</dbReference>
<dbReference type="EMBL" id="CAJFCW020000004">
    <property type="protein sequence ID" value="CAG9110876.1"/>
    <property type="molecule type" value="Genomic_DNA"/>
</dbReference>
<protein>
    <submittedName>
        <fullName evidence="1">Uncharacterized protein</fullName>
    </submittedName>
</protein>
<reference evidence="1" key="1">
    <citation type="submission" date="2020-09" db="EMBL/GenBank/DDBJ databases">
        <authorList>
            <person name="Kikuchi T."/>
        </authorList>
    </citation>
    <scope>NUCLEOTIDE SEQUENCE</scope>
    <source>
        <strain evidence="1">SH1</strain>
    </source>
</reference>
<evidence type="ECO:0000313" key="2">
    <source>
        <dbReference type="Proteomes" id="UP000614601"/>
    </source>
</evidence>
<gene>
    <name evidence="1" type="ORF">BOKJ2_LOCUS7745</name>
</gene>
<dbReference type="EMBL" id="CAJFDH010000004">
    <property type="protein sequence ID" value="CAD5218535.1"/>
    <property type="molecule type" value="Genomic_DNA"/>
</dbReference>